<keyword evidence="3" id="KW-1185">Reference proteome</keyword>
<organism evidence="2 3">
    <name type="scientific">Pseudonocardia alaniniphila</name>
    <dbReference type="NCBI Taxonomy" id="75291"/>
    <lineage>
        <taxon>Bacteria</taxon>
        <taxon>Bacillati</taxon>
        <taxon>Actinomycetota</taxon>
        <taxon>Actinomycetes</taxon>
        <taxon>Pseudonocardiales</taxon>
        <taxon>Pseudonocardiaceae</taxon>
        <taxon>Pseudonocardia</taxon>
    </lineage>
</organism>
<dbReference type="Gene3D" id="2.130.10.10">
    <property type="entry name" value="YVTN repeat-like/Quinoprotein amine dehydrogenase"/>
    <property type="match status" value="1"/>
</dbReference>
<protein>
    <submittedName>
        <fullName evidence="2">Uncharacterized protein</fullName>
    </submittedName>
</protein>
<dbReference type="Proteomes" id="UP001299970">
    <property type="component" value="Unassembled WGS sequence"/>
</dbReference>
<feature type="compositionally biased region" description="Basic and acidic residues" evidence="1">
    <location>
        <begin position="167"/>
        <end position="193"/>
    </location>
</feature>
<sequence length="206" mass="22042">MIFGGRLPRNACGNVMFGVSPGVATGRSTLAATRIRRTIPRETDMSNEESTVTQVMRADATQGVHLYMQTNEARNAIVDGARSAGGRITEVERVLTGGSGSGPYKPISDHASAPNAFEGAGSVILSADRRFLLTTNGGDNSVPSFTVGADGKLKTARFLLSEPDATGDTRREPQGPTATHKETSGTRRERLPERILVTSPSTWRRR</sequence>
<proteinExistence type="predicted"/>
<evidence type="ECO:0000313" key="2">
    <source>
        <dbReference type="EMBL" id="MCH6172430.1"/>
    </source>
</evidence>
<dbReference type="InterPro" id="IPR015943">
    <property type="entry name" value="WD40/YVTN_repeat-like_dom_sf"/>
</dbReference>
<feature type="region of interest" description="Disordered" evidence="1">
    <location>
        <begin position="160"/>
        <end position="206"/>
    </location>
</feature>
<evidence type="ECO:0000256" key="1">
    <source>
        <dbReference type="SAM" id="MobiDB-lite"/>
    </source>
</evidence>
<reference evidence="2 3" key="1">
    <citation type="submission" date="2022-03" db="EMBL/GenBank/DDBJ databases">
        <title>Pseudonocardia alaer sp. nov., a novel actinomycete isolated from reed forest soil.</title>
        <authorList>
            <person name="Wang L."/>
        </authorList>
    </citation>
    <scope>NUCLEOTIDE SEQUENCE [LARGE SCALE GENOMIC DNA]</scope>
    <source>
        <strain evidence="2 3">Y-16303</strain>
    </source>
</reference>
<dbReference type="EMBL" id="JAKXMK010000074">
    <property type="protein sequence ID" value="MCH6172430.1"/>
    <property type="molecule type" value="Genomic_DNA"/>
</dbReference>
<comment type="caution">
    <text evidence="2">The sequence shown here is derived from an EMBL/GenBank/DDBJ whole genome shotgun (WGS) entry which is preliminary data.</text>
</comment>
<dbReference type="RefSeq" id="WP_343963152.1">
    <property type="nucleotide sequence ID" value="NZ_BAAAJF010000051.1"/>
</dbReference>
<evidence type="ECO:0000313" key="3">
    <source>
        <dbReference type="Proteomes" id="UP001299970"/>
    </source>
</evidence>
<accession>A0ABS9TV40</accession>
<name>A0ABS9TV40_9PSEU</name>
<gene>
    <name evidence="2" type="ORF">MMF94_42780</name>
</gene>